<proteinExistence type="predicted"/>
<protein>
    <submittedName>
        <fullName evidence="2">Uncharacterized protein</fullName>
    </submittedName>
</protein>
<dbReference type="EMBL" id="PYDT01000001">
    <property type="protein sequence ID" value="THU72014.1"/>
    <property type="molecule type" value="Genomic_DNA"/>
</dbReference>
<feature type="compositionally biased region" description="Polar residues" evidence="1">
    <location>
        <begin position="1"/>
        <end position="12"/>
    </location>
</feature>
<evidence type="ECO:0000313" key="3">
    <source>
        <dbReference type="Proteomes" id="UP000317650"/>
    </source>
</evidence>
<dbReference type="Proteomes" id="UP000317650">
    <property type="component" value="Chromosome 4"/>
</dbReference>
<keyword evidence="3" id="KW-1185">Reference proteome</keyword>
<organism evidence="2 3">
    <name type="scientific">Musa balbisiana</name>
    <name type="common">Banana</name>
    <dbReference type="NCBI Taxonomy" id="52838"/>
    <lineage>
        <taxon>Eukaryota</taxon>
        <taxon>Viridiplantae</taxon>
        <taxon>Streptophyta</taxon>
        <taxon>Embryophyta</taxon>
        <taxon>Tracheophyta</taxon>
        <taxon>Spermatophyta</taxon>
        <taxon>Magnoliopsida</taxon>
        <taxon>Liliopsida</taxon>
        <taxon>Zingiberales</taxon>
        <taxon>Musaceae</taxon>
        <taxon>Musa</taxon>
    </lineage>
</organism>
<evidence type="ECO:0000256" key="1">
    <source>
        <dbReference type="SAM" id="MobiDB-lite"/>
    </source>
</evidence>
<feature type="region of interest" description="Disordered" evidence="1">
    <location>
        <begin position="1"/>
        <end position="40"/>
    </location>
</feature>
<feature type="compositionally biased region" description="Low complexity" evidence="1">
    <location>
        <begin position="13"/>
        <end position="34"/>
    </location>
</feature>
<name>A0A4S8KAD0_MUSBA</name>
<accession>A0A4S8KAD0</accession>
<gene>
    <name evidence="2" type="ORF">C4D60_Mb04t07620</name>
</gene>
<reference evidence="2 3" key="1">
    <citation type="journal article" date="2019" name="Nat. Plants">
        <title>Genome sequencing of Musa balbisiana reveals subgenome evolution and function divergence in polyploid bananas.</title>
        <authorList>
            <person name="Yao X."/>
        </authorList>
    </citation>
    <scope>NUCLEOTIDE SEQUENCE [LARGE SCALE GENOMIC DNA]</scope>
    <source>
        <strain evidence="3">cv. DH-PKW</strain>
        <tissue evidence="2">Leaves</tissue>
    </source>
</reference>
<sequence length="357" mass="39901">MARTLMDNQLGLSSSTCSRSFSSSSSTSNSDRSSIPLPPAVSTMKNLSLDRVESIASTRATLLGETYHGRTSKVHKEEENGREHYPLVSEGRGLLGSQYDNEGHEIKLTMSPTSNLGLNECFHVALIGDCQLTLSIDQSFWFRVTRDYWFIDYLQLMHPPRSIIDAGYYVRLIGYVYPMRLPSEKEKSERIGKTSHASPSFLSQLIKQARKRPHGTHLHLQRLDVVGRLLEQPLRAQLLASRDQPLQRSDPCLYLHRLLLVRSHSQVSPLLRGSQRLVLAPAAVTCRSPPEEEEAAAECAAPVAGGPGEAHFRCHLYPSTPLNEAGPFKENRRQLIPTIVRQLKVNLNNFTLPLEGS</sequence>
<comment type="caution">
    <text evidence="2">The sequence shown here is derived from an EMBL/GenBank/DDBJ whole genome shotgun (WGS) entry which is preliminary data.</text>
</comment>
<evidence type="ECO:0000313" key="2">
    <source>
        <dbReference type="EMBL" id="THU72014.1"/>
    </source>
</evidence>
<dbReference type="AlphaFoldDB" id="A0A4S8KAD0"/>